<evidence type="ECO:0000256" key="6">
    <source>
        <dbReference type="SAM" id="Coils"/>
    </source>
</evidence>
<keyword evidence="11" id="KW-1185">Reference proteome</keyword>
<dbReference type="PANTHER" id="PTHR32309">
    <property type="entry name" value="TYROSINE-PROTEIN KINASE"/>
    <property type="match status" value="1"/>
</dbReference>
<proteinExistence type="predicted"/>
<comment type="caution">
    <text evidence="10">The sequence shown here is derived from an EMBL/GenBank/DDBJ whole genome shotgun (WGS) entry which is preliminary data.</text>
</comment>
<dbReference type="InterPro" id="IPR014345">
    <property type="entry name" value="XrtA_polysacc_chain"/>
</dbReference>
<feature type="coiled-coil region" evidence="6">
    <location>
        <begin position="299"/>
        <end position="398"/>
    </location>
</feature>
<feature type="domain" description="Polysaccharide chain length determinant N-terminal" evidence="8">
    <location>
        <begin position="11"/>
        <end position="93"/>
    </location>
</feature>
<organism evidence="10 11">
    <name type="scientific">Rubrivivax benzoatilyticus</name>
    <dbReference type="NCBI Taxonomy" id="316997"/>
    <lineage>
        <taxon>Bacteria</taxon>
        <taxon>Pseudomonadati</taxon>
        <taxon>Pseudomonadota</taxon>
        <taxon>Betaproteobacteria</taxon>
        <taxon>Burkholderiales</taxon>
        <taxon>Sphaerotilaceae</taxon>
        <taxon>Rubrivivax</taxon>
    </lineage>
</organism>
<gene>
    <name evidence="10" type="ORF">G7087_13705</name>
</gene>
<evidence type="ECO:0000256" key="3">
    <source>
        <dbReference type="ARBA" id="ARBA00022692"/>
    </source>
</evidence>
<dbReference type="InterPro" id="IPR050445">
    <property type="entry name" value="Bact_polysacc_biosynth/exp"/>
</dbReference>
<evidence type="ECO:0000313" key="11">
    <source>
        <dbReference type="Proteomes" id="UP000802098"/>
    </source>
</evidence>
<accession>A0ABX0HYM5</accession>
<evidence type="ECO:0000259" key="8">
    <source>
        <dbReference type="Pfam" id="PF02706"/>
    </source>
</evidence>
<keyword evidence="5 7" id="KW-0472">Membrane</keyword>
<dbReference type="Pfam" id="PF02706">
    <property type="entry name" value="Wzz"/>
    <property type="match status" value="1"/>
</dbReference>
<dbReference type="InterPro" id="IPR032807">
    <property type="entry name" value="GNVR"/>
</dbReference>
<evidence type="ECO:0000256" key="7">
    <source>
        <dbReference type="SAM" id="Phobius"/>
    </source>
</evidence>
<protein>
    <submittedName>
        <fullName evidence="10">Chain length-determining protein</fullName>
    </submittedName>
</protein>
<reference evidence="10 11" key="1">
    <citation type="submission" date="2020-03" db="EMBL/GenBank/DDBJ databases">
        <title>Rubrivivax benzoatilyticus JA2 (sequenced after 10 years sub-culturing).</title>
        <authorList>
            <person name="Gupta D."/>
            <person name="Chintalapati S."/>
            <person name="Chintalapati V.R."/>
        </authorList>
    </citation>
    <scope>NUCLEOTIDE SEQUENCE [LARGE SCALE GENOMIC DNA]</scope>
    <source>
        <strain evidence="10 11">JA2-Mal</strain>
    </source>
</reference>
<dbReference type="Pfam" id="PF13807">
    <property type="entry name" value="GNVR"/>
    <property type="match status" value="1"/>
</dbReference>
<feature type="coiled-coil region" evidence="6">
    <location>
        <begin position="161"/>
        <end position="245"/>
    </location>
</feature>
<sequence length="528" mass="57749">MQDLVRQALAILRGMWNYRWQGLITAWVVGLVAAVVSFRVPDQYEASARIYVDTQSILKPLMSGLTVQPNVEQQISMLSRTLISRPNIEKLIRMADLDLSEGSAVEQEELIQRLTKDIQIRNTGRDNLYSLVYRDRESERAKKVIQSLVSIFVESSLGASRKDTDSAKTFLNEQIKQYEQKLEEAEARLKEFRLRNIDRASPDGKDAASNVAAIAAQLQQAQLELREAESARAAAKGQLDAERGRGGDIATQSLLQESRLSVSTPEIDARLDAQRRNLDGLLQRYTEQHPDVVTTRKLIKDLEAQKAKEVAELRKAQLALPSAAVGPNASLAMQELGRALAAAEVQVAALQARVSEYSARLAAARAALKTAPQIEAEAAQLNRDYDVYKKNYQDLVARRQSAIMSGELEVASGVADFRLIDPPRVAPEPVAPNRLLLLLGALGVALASGLGIAFAGSQLRPVYNDATELRSKTGLPLLGVVSLVLSDEQRRRERVSTLRFVGASGGLVGLYVIGIVAVALMAQRAAAV</sequence>
<evidence type="ECO:0000313" key="10">
    <source>
        <dbReference type="EMBL" id="NHK99436.1"/>
    </source>
</evidence>
<feature type="transmembrane region" description="Helical" evidence="7">
    <location>
        <begin position="498"/>
        <end position="522"/>
    </location>
</feature>
<feature type="transmembrane region" description="Helical" evidence="7">
    <location>
        <begin position="435"/>
        <end position="457"/>
    </location>
</feature>
<dbReference type="PANTHER" id="PTHR32309:SF13">
    <property type="entry name" value="FERRIC ENTEROBACTIN TRANSPORT PROTEIN FEPE"/>
    <property type="match status" value="1"/>
</dbReference>
<feature type="domain" description="Tyrosine-protein kinase G-rich" evidence="9">
    <location>
        <begin position="375"/>
        <end position="455"/>
    </location>
</feature>
<evidence type="ECO:0000256" key="1">
    <source>
        <dbReference type="ARBA" id="ARBA00004651"/>
    </source>
</evidence>
<name>A0ABX0HYM5_9BURK</name>
<dbReference type="InterPro" id="IPR003856">
    <property type="entry name" value="LPS_length_determ_N"/>
</dbReference>
<keyword evidence="3 7" id="KW-0812">Transmembrane</keyword>
<evidence type="ECO:0000256" key="5">
    <source>
        <dbReference type="ARBA" id="ARBA00023136"/>
    </source>
</evidence>
<evidence type="ECO:0000259" key="9">
    <source>
        <dbReference type="Pfam" id="PF13807"/>
    </source>
</evidence>
<keyword evidence="6" id="KW-0175">Coiled coil</keyword>
<comment type="subcellular location">
    <subcellularLocation>
        <location evidence="1">Cell membrane</location>
        <topology evidence="1">Multi-pass membrane protein</topology>
    </subcellularLocation>
</comment>
<dbReference type="NCBIfam" id="TIGR03007">
    <property type="entry name" value="pepcterm_ChnLen"/>
    <property type="match status" value="1"/>
</dbReference>
<feature type="transmembrane region" description="Helical" evidence="7">
    <location>
        <begin position="20"/>
        <end position="40"/>
    </location>
</feature>
<evidence type="ECO:0000256" key="2">
    <source>
        <dbReference type="ARBA" id="ARBA00022475"/>
    </source>
</evidence>
<evidence type="ECO:0000256" key="4">
    <source>
        <dbReference type="ARBA" id="ARBA00022989"/>
    </source>
</evidence>
<keyword evidence="4 7" id="KW-1133">Transmembrane helix</keyword>
<dbReference type="RefSeq" id="WP_029718580.1">
    <property type="nucleotide sequence ID" value="NZ_JAAOCD010000006.1"/>
</dbReference>
<keyword evidence="2" id="KW-1003">Cell membrane</keyword>
<dbReference type="Proteomes" id="UP000802098">
    <property type="component" value="Unassembled WGS sequence"/>
</dbReference>
<dbReference type="EMBL" id="JAAOCD010000006">
    <property type="protein sequence ID" value="NHK99436.1"/>
    <property type="molecule type" value="Genomic_DNA"/>
</dbReference>